<evidence type="ECO:0000313" key="2">
    <source>
        <dbReference type="Proteomes" id="UP000289465"/>
    </source>
</evidence>
<dbReference type="EMBL" id="UFQC01000018">
    <property type="protein sequence ID" value="SSW69477.1"/>
    <property type="molecule type" value="Genomic_DNA"/>
</dbReference>
<accession>A0A446CNE2</accession>
<gene>
    <name evidence="1" type="ORF">AVE30378_03556</name>
</gene>
<reference evidence="1 2" key="1">
    <citation type="submission" date="2018-07" db="EMBL/GenBank/DDBJ databases">
        <authorList>
            <person name="Peeters C."/>
        </authorList>
    </citation>
    <scope>NUCLEOTIDE SEQUENCE [LARGE SCALE GENOMIC DNA]</scope>
    <source>
        <strain evidence="1 2">LMG 30378</strain>
    </source>
</reference>
<name>A0A446CNE2_9BURK</name>
<dbReference type="Proteomes" id="UP000289465">
    <property type="component" value="Unassembled WGS sequence"/>
</dbReference>
<dbReference type="AlphaFoldDB" id="A0A446CNE2"/>
<organism evidence="1 2">
    <name type="scientific">Achromobacter veterisilvae</name>
    <dbReference type="NCBI Taxonomy" id="2069367"/>
    <lineage>
        <taxon>Bacteria</taxon>
        <taxon>Pseudomonadati</taxon>
        <taxon>Pseudomonadota</taxon>
        <taxon>Betaproteobacteria</taxon>
        <taxon>Burkholderiales</taxon>
        <taxon>Alcaligenaceae</taxon>
        <taxon>Achromobacter</taxon>
    </lineage>
</organism>
<proteinExistence type="predicted"/>
<protein>
    <submittedName>
        <fullName evidence="1">Uncharacterized protein</fullName>
    </submittedName>
</protein>
<evidence type="ECO:0000313" key="1">
    <source>
        <dbReference type="EMBL" id="SSW69477.1"/>
    </source>
</evidence>
<sequence>MMLARFVLGLMDGARYGSGWEVLSWFVKSRSHKIRNVIAKTLNPA</sequence>